<evidence type="ECO:0000313" key="2">
    <source>
        <dbReference type="Proteomes" id="UP000800038"/>
    </source>
</evidence>
<accession>A0A6A5SFE3</accession>
<gene>
    <name evidence="1" type="ORF">EJ02DRAFT_457613</name>
</gene>
<sequence length="208" mass="22973">MVPPSPGAGSVKNFVPYLRYLDRLAMPLGVEPWEEDDAGKIDIMFGERRCRADIGGRVLCSTVVSTRGALKTHVVKQHGMTVAVSENMGKPSGPYLQTVREFYHDIMDKHDLLTAAEHRIDQEQARLRVAAQAAVNAQMAPVRHGVGARAGQLHLGKMNNVLRALGHQVPCVNCSADFANTRICHFHEDNNNPEDDSCLSRVHWDLEG</sequence>
<keyword evidence="2" id="KW-1185">Reference proteome</keyword>
<dbReference type="AlphaFoldDB" id="A0A6A5SFE3"/>
<reference evidence="1" key="1">
    <citation type="journal article" date="2020" name="Stud. Mycol.">
        <title>101 Dothideomycetes genomes: a test case for predicting lifestyles and emergence of pathogens.</title>
        <authorList>
            <person name="Haridas S."/>
            <person name="Albert R."/>
            <person name="Binder M."/>
            <person name="Bloem J."/>
            <person name="Labutti K."/>
            <person name="Salamov A."/>
            <person name="Andreopoulos B."/>
            <person name="Baker S."/>
            <person name="Barry K."/>
            <person name="Bills G."/>
            <person name="Bluhm B."/>
            <person name="Cannon C."/>
            <person name="Castanera R."/>
            <person name="Culley D."/>
            <person name="Daum C."/>
            <person name="Ezra D."/>
            <person name="Gonzalez J."/>
            <person name="Henrissat B."/>
            <person name="Kuo A."/>
            <person name="Liang C."/>
            <person name="Lipzen A."/>
            <person name="Lutzoni F."/>
            <person name="Magnuson J."/>
            <person name="Mondo S."/>
            <person name="Nolan M."/>
            <person name="Ohm R."/>
            <person name="Pangilinan J."/>
            <person name="Park H.-J."/>
            <person name="Ramirez L."/>
            <person name="Alfaro M."/>
            <person name="Sun H."/>
            <person name="Tritt A."/>
            <person name="Yoshinaga Y."/>
            <person name="Zwiers L.-H."/>
            <person name="Turgeon B."/>
            <person name="Goodwin S."/>
            <person name="Spatafora J."/>
            <person name="Crous P."/>
            <person name="Grigoriev I."/>
        </authorList>
    </citation>
    <scope>NUCLEOTIDE SEQUENCE</scope>
    <source>
        <strain evidence="1">CBS 161.51</strain>
    </source>
</reference>
<proteinExistence type="predicted"/>
<dbReference type="EMBL" id="ML976096">
    <property type="protein sequence ID" value="KAF1938783.1"/>
    <property type="molecule type" value="Genomic_DNA"/>
</dbReference>
<name>A0A6A5SFE3_9PLEO</name>
<evidence type="ECO:0000313" key="1">
    <source>
        <dbReference type="EMBL" id="KAF1938783.1"/>
    </source>
</evidence>
<dbReference type="OrthoDB" id="3943121at2759"/>
<protein>
    <submittedName>
        <fullName evidence="1">Uncharacterized protein</fullName>
    </submittedName>
</protein>
<organism evidence="1 2">
    <name type="scientific">Clathrospora elynae</name>
    <dbReference type="NCBI Taxonomy" id="706981"/>
    <lineage>
        <taxon>Eukaryota</taxon>
        <taxon>Fungi</taxon>
        <taxon>Dikarya</taxon>
        <taxon>Ascomycota</taxon>
        <taxon>Pezizomycotina</taxon>
        <taxon>Dothideomycetes</taxon>
        <taxon>Pleosporomycetidae</taxon>
        <taxon>Pleosporales</taxon>
        <taxon>Diademaceae</taxon>
        <taxon>Clathrospora</taxon>
    </lineage>
</organism>
<dbReference type="Proteomes" id="UP000800038">
    <property type="component" value="Unassembled WGS sequence"/>
</dbReference>